<gene>
    <name evidence="1" type="ORF">IAA83_06915</name>
</gene>
<evidence type="ECO:0000313" key="1">
    <source>
        <dbReference type="EMBL" id="HIS65084.1"/>
    </source>
</evidence>
<dbReference type="Pfam" id="PF07205">
    <property type="entry name" value="DUF1413"/>
    <property type="match status" value="1"/>
</dbReference>
<reference evidence="1" key="1">
    <citation type="submission" date="2020-10" db="EMBL/GenBank/DDBJ databases">
        <authorList>
            <person name="Gilroy R."/>
        </authorList>
    </citation>
    <scope>NUCLEOTIDE SEQUENCE</scope>
    <source>
        <strain evidence="1">ChiBcec16-1751</strain>
    </source>
</reference>
<comment type="caution">
    <text evidence="1">The sequence shown here is derived from an EMBL/GenBank/DDBJ whole genome shotgun (WGS) entry which is preliminary data.</text>
</comment>
<name>A0A9D1F9Z2_9FIRM</name>
<accession>A0A9D1F9Z2</accession>
<dbReference type="InterPro" id="IPR010813">
    <property type="entry name" value="DUF1413"/>
</dbReference>
<reference evidence="1" key="2">
    <citation type="journal article" date="2021" name="PeerJ">
        <title>Extensive microbial diversity within the chicken gut microbiome revealed by metagenomics and culture.</title>
        <authorList>
            <person name="Gilroy R."/>
            <person name="Ravi A."/>
            <person name="Getino M."/>
            <person name="Pursley I."/>
            <person name="Horton D.L."/>
            <person name="Alikhan N.F."/>
            <person name="Baker D."/>
            <person name="Gharbi K."/>
            <person name="Hall N."/>
            <person name="Watson M."/>
            <person name="Adriaenssens E.M."/>
            <person name="Foster-Nyarko E."/>
            <person name="Jarju S."/>
            <person name="Secka A."/>
            <person name="Antonio M."/>
            <person name="Oren A."/>
            <person name="Chaudhuri R.R."/>
            <person name="La Ragione R."/>
            <person name="Hildebrand F."/>
            <person name="Pallen M.J."/>
        </authorList>
    </citation>
    <scope>NUCLEOTIDE SEQUENCE</scope>
    <source>
        <strain evidence="1">ChiBcec16-1751</strain>
    </source>
</reference>
<dbReference type="GO" id="GO:0003677">
    <property type="term" value="F:DNA binding"/>
    <property type="evidence" value="ECO:0007669"/>
    <property type="project" value="UniProtKB-KW"/>
</dbReference>
<dbReference type="Proteomes" id="UP000886741">
    <property type="component" value="Unassembled WGS sequence"/>
</dbReference>
<dbReference type="AlphaFoldDB" id="A0A9D1F9Z2"/>
<protein>
    <submittedName>
        <fullName evidence="1">Single-stranded DNA-binding protein</fullName>
    </submittedName>
</protein>
<sequence>MSHTVVVTLTDEEYKSMVYEAGRKGLTLSQYVKRFPVGDQDFDSRFEELKNKAKDYERNKTFTVMSLFDDWNDIQRGVKLSLGRTFYHFVKRGELPGVIPAGKNSSNVQLYIRQSMDG</sequence>
<evidence type="ECO:0000313" key="2">
    <source>
        <dbReference type="Proteomes" id="UP000886741"/>
    </source>
</evidence>
<keyword evidence="1" id="KW-0238">DNA-binding</keyword>
<dbReference type="EMBL" id="DVJJ01000105">
    <property type="protein sequence ID" value="HIS65084.1"/>
    <property type="molecule type" value="Genomic_DNA"/>
</dbReference>
<proteinExistence type="predicted"/>
<organism evidence="1 2">
    <name type="scientific">Candidatus Avoscillospira avistercoris</name>
    <dbReference type="NCBI Taxonomy" id="2840707"/>
    <lineage>
        <taxon>Bacteria</taxon>
        <taxon>Bacillati</taxon>
        <taxon>Bacillota</taxon>
        <taxon>Clostridia</taxon>
        <taxon>Eubacteriales</taxon>
        <taxon>Oscillospiraceae</taxon>
        <taxon>Oscillospiraceae incertae sedis</taxon>
        <taxon>Candidatus Avoscillospira</taxon>
    </lineage>
</organism>